<dbReference type="Gene3D" id="3.90.1530.30">
    <property type="match status" value="1"/>
</dbReference>
<sequence>MIQTVKLAKLVLSDINVRTRGEDLIEQFAADIFARGILQNLVVTSVKKPRGSYGVIAGSRRFRALKLLAERGDINEAEYDVPVLILSGGNDELSEASLAENFHHLNMSPADECRAFQHCLGQGGDIDAVARRFGITRRFVEGRLRLANLAEPIFDALASGELTLDMAKAYASTESHERQLMVWKSYGANSYHASADTIRRVIANESMKSTDPIARLVGEEAYVAAGGIVDRDLFSDNGDRWTNPEIAHTLAAAAMEAEARRIGEERGLAWIRPVASNSTWEVARDLFRVNLPSLPLSDAQATRISEIEARLSIVSLEMENEELEEEAWQALDAEHDALSDELRDAGRREKILPPELAPRVGLFLTLSQDGSMKLDDTYYSETPLSVTMVEPDEDGEDASDTGEDSIEGEAAPRAPTFRIEERETGTITGTTKEVSPDEAAPGGKALSQVLLDQLAVQRRDVLGASMIANPALALDYMLFAMVDKSTGTDETCGTTIRAPHPEDPVRFDAYPKSVAHDYLAEVREGLDASWQEHRTMIARFDAFRALDDEVKAAWLAWTVATSFKSKESYSHRQNALQNHLAGLLEVDVAKWWRPTSENFFDRVPKGSLLSLLDEVGGPALSSRHASQKKGEISTSCEKLFAGDAVIEADVKERALAWVPAAMRFAAAEASTDQDDGDAPTDTNGAEDDLASLIDAALAGPDDGDDGEGVSIDDDDSTDGDEDQQVDDGEGVSIDDDDSTDGDEDQQVDDGSPAVFGDDDAVSEWAEAAE</sequence>
<dbReference type="RefSeq" id="WP_188821201.1">
    <property type="nucleotide sequence ID" value="NZ_BMLK01000016.1"/>
</dbReference>
<dbReference type="SUPFAM" id="SSF109709">
    <property type="entry name" value="KorB DNA-binding domain-like"/>
    <property type="match status" value="1"/>
</dbReference>
<dbReference type="Proteomes" id="UP000605099">
    <property type="component" value="Unassembled WGS sequence"/>
</dbReference>
<organism evidence="4 5">
    <name type="scientific">Novosphingobium indicum</name>
    <dbReference type="NCBI Taxonomy" id="462949"/>
    <lineage>
        <taxon>Bacteria</taxon>
        <taxon>Pseudomonadati</taxon>
        <taxon>Pseudomonadota</taxon>
        <taxon>Alphaproteobacteria</taxon>
        <taxon>Sphingomonadales</taxon>
        <taxon>Sphingomonadaceae</taxon>
        <taxon>Novosphingobium</taxon>
    </lineage>
</organism>
<keyword evidence="5" id="KW-1185">Reference proteome</keyword>
<feature type="compositionally biased region" description="Acidic residues" evidence="2">
    <location>
        <begin position="701"/>
        <end position="747"/>
    </location>
</feature>
<evidence type="ECO:0000313" key="4">
    <source>
        <dbReference type="EMBL" id="GGN55512.1"/>
    </source>
</evidence>
<evidence type="ECO:0000313" key="5">
    <source>
        <dbReference type="Proteomes" id="UP000605099"/>
    </source>
</evidence>
<evidence type="ECO:0000256" key="2">
    <source>
        <dbReference type="SAM" id="MobiDB-lite"/>
    </source>
</evidence>
<gene>
    <name evidence="4" type="ORF">GCM10011349_32220</name>
</gene>
<dbReference type="EMBL" id="BMLK01000016">
    <property type="protein sequence ID" value="GGN55512.1"/>
    <property type="molecule type" value="Genomic_DNA"/>
</dbReference>
<comment type="caution">
    <text evidence="4">The sequence shown here is derived from an EMBL/GenBank/DDBJ whole genome shotgun (WGS) entry which is preliminary data.</text>
</comment>
<dbReference type="InterPro" id="IPR036086">
    <property type="entry name" value="ParB/Sulfiredoxin_sf"/>
</dbReference>
<protein>
    <submittedName>
        <fullName evidence="4">Nuclease</fullName>
    </submittedName>
</protein>
<dbReference type="PANTHER" id="PTHR33375">
    <property type="entry name" value="CHROMOSOME-PARTITIONING PROTEIN PARB-RELATED"/>
    <property type="match status" value="1"/>
</dbReference>
<feature type="domain" description="ParB-like N-terminal" evidence="3">
    <location>
        <begin position="3"/>
        <end position="102"/>
    </location>
</feature>
<feature type="region of interest" description="Disordered" evidence="2">
    <location>
        <begin position="389"/>
        <end position="413"/>
    </location>
</feature>
<dbReference type="PANTHER" id="PTHR33375:SF7">
    <property type="entry name" value="CHROMOSOME 2-PARTITIONING PROTEIN PARB-RELATED"/>
    <property type="match status" value="1"/>
</dbReference>
<name>A0ABQ2JWE4_9SPHN</name>
<accession>A0ABQ2JWE4</accession>
<dbReference type="CDD" id="cd16406">
    <property type="entry name" value="ParB_N_like"/>
    <property type="match status" value="1"/>
</dbReference>
<proteinExistence type="predicted"/>
<dbReference type="Pfam" id="PF02195">
    <property type="entry name" value="ParB_N"/>
    <property type="match status" value="1"/>
</dbReference>
<keyword evidence="1" id="KW-0175">Coiled coil</keyword>
<dbReference type="InterPro" id="IPR050336">
    <property type="entry name" value="Chromosome_partition/occlusion"/>
</dbReference>
<dbReference type="InterPro" id="IPR003115">
    <property type="entry name" value="ParB_N"/>
</dbReference>
<dbReference type="InterPro" id="IPR041468">
    <property type="entry name" value="HTH_ParB/Spo0J"/>
</dbReference>
<feature type="region of interest" description="Disordered" evidence="2">
    <location>
        <begin position="696"/>
        <end position="769"/>
    </location>
</feature>
<dbReference type="Pfam" id="PF17762">
    <property type="entry name" value="HTH_ParB"/>
    <property type="match status" value="1"/>
</dbReference>
<feature type="compositionally biased region" description="Acidic residues" evidence="2">
    <location>
        <begin position="756"/>
        <end position="769"/>
    </location>
</feature>
<reference evidence="5" key="1">
    <citation type="journal article" date="2019" name="Int. J. Syst. Evol. Microbiol.">
        <title>The Global Catalogue of Microorganisms (GCM) 10K type strain sequencing project: providing services to taxonomists for standard genome sequencing and annotation.</title>
        <authorList>
            <consortium name="The Broad Institute Genomics Platform"/>
            <consortium name="The Broad Institute Genome Sequencing Center for Infectious Disease"/>
            <person name="Wu L."/>
            <person name="Ma J."/>
        </authorList>
    </citation>
    <scope>NUCLEOTIDE SEQUENCE [LARGE SCALE GENOMIC DNA]</scope>
    <source>
        <strain evidence="5">CGMCC 1.6784</strain>
    </source>
</reference>
<dbReference type="SMART" id="SM00470">
    <property type="entry name" value="ParB"/>
    <property type="match status" value="1"/>
</dbReference>
<feature type="coiled-coil region" evidence="1">
    <location>
        <begin position="304"/>
        <end position="333"/>
    </location>
</feature>
<dbReference type="SUPFAM" id="SSF110849">
    <property type="entry name" value="ParB/Sulfiredoxin"/>
    <property type="match status" value="1"/>
</dbReference>
<dbReference type="Gene3D" id="1.10.10.2830">
    <property type="match status" value="1"/>
</dbReference>
<evidence type="ECO:0000259" key="3">
    <source>
        <dbReference type="SMART" id="SM00470"/>
    </source>
</evidence>
<evidence type="ECO:0000256" key="1">
    <source>
        <dbReference type="SAM" id="Coils"/>
    </source>
</evidence>
<feature type="compositionally biased region" description="Acidic residues" evidence="2">
    <location>
        <begin position="390"/>
        <end position="407"/>
    </location>
</feature>